<comment type="caution">
    <text evidence="1">The sequence shown here is derived from an EMBL/GenBank/DDBJ whole genome shotgun (WGS) entry which is preliminary data.</text>
</comment>
<dbReference type="Proteomes" id="UP000789405">
    <property type="component" value="Unassembled WGS sequence"/>
</dbReference>
<name>A0A9N9PEH4_9GLOM</name>
<organism evidence="1 2">
    <name type="scientific">Dentiscutata erythropus</name>
    <dbReference type="NCBI Taxonomy" id="1348616"/>
    <lineage>
        <taxon>Eukaryota</taxon>
        <taxon>Fungi</taxon>
        <taxon>Fungi incertae sedis</taxon>
        <taxon>Mucoromycota</taxon>
        <taxon>Glomeromycotina</taxon>
        <taxon>Glomeromycetes</taxon>
        <taxon>Diversisporales</taxon>
        <taxon>Gigasporaceae</taxon>
        <taxon>Dentiscutata</taxon>
    </lineage>
</organism>
<reference evidence="1" key="1">
    <citation type="submission" date="2021-06" db="EMBL/GenBank/DDBJ databases">
        <authorList>
            <person name="Kallberg Y."/>
            <person name="Tangrot J."/>
            <person name="Rosling A."/>
        </authorList>
    </citation>
    <scope>NUCLEOTIDE SEQUENCE</scope>
    <source>
        <strain evidence="1">MA453B</strain>
    </source>
</reference>
<protein>
    <submittedName>
        <fullName evidence="1">15426_t:CDS:1</fullName>
    </submittedName>
</protein>
<gene>
    <name evidence="1" type="ORF">DERYTH_LOCUS26546</name>
</gene>
<dbReference type="EMBL" id="CAJVPY010056029">
    <property type="protein sequence ID" value="CAG8818032.1"/>
    <property type="molecule type" value="Genomic_DNA"/>
</dbReference>
<accession>A0A9N9PEH4</accession>
<feature type="non-terminal residue" evidence="1">
    <location>
        <position position="1"/>
    </location>
</feature>
<proteinExistence type="predicted"/>
<keyword evidence="2" id="KW-1185">Reference proteome</keyword>
<evidence type="ECO:0000313" key="2">
    <source>
        <dbReference type="Proteomes" id="UP000789405"/>
    </source>
</evidence>
<dbReference type="AlphaFoldDB" id="A0A9N9PEH4"/>
<sequence length="42" mass="4875">NEYRITKVLKKNSEKLICYSSGKPEHQNNFVTVSKAALFIFQ</sequence>
<evidence type="ECO:0000313" key="1">
    <source>
        <dbReference type="EMBL" id="CAG8818032.1"/>
    </source>
</evidence>